<dbReference type="RefSeq" id="WP_016206611.1">
    <property type="nucleotide sequence ID" value="NZ_ASRV01000069.1"/>
</dbReference>
<gene>
    <name evidence="2" type="ORF">A500_05896</name>
</gene>
<proteinExistence type="predicted"/>
<dbReference type="PANTHER" id="PTHR43777">
    <property type="entry name" value="MOLYBDENUM COFACTOR CYTIDYLYLTRANSFERASE"/>
    <property type="match status" value="1"/>
</dbReference>
<dbReference type="InterPro" id="IPR025877">
    <property type="entry name" value="MobA-like_NTP_Trfase"/>
</dbReference>
<dbReference type="AlphaFoldDB" id="R9CCP9"/>
<dbReference type="PANTHER" id="PTHR43777:SF1">
    <property type="entry name" value="MOLYBDENUM COFACTOR CYTIDYLYLTRANSFERASE"/>
    <property type="match status" value="1"/>
</dbReference>
<dbReference type="EMBL" id="ASRV01000069">
    <property type="protein sequence ID" value="EOR27149.1"/>
    <property type="molecule type" value="Genomic_DNA"/>
</dbReference>
<dbReference type="CDD" id="cd04182">
    <property type="entry name" value="GT_2_like_f"/>
    <property type="match status" value="1"/>
</dbReference>
<sequence>MNGIILASGFSKRMGKNKLLMNIGDELIIEKVIRTIKKCNISNIILVGREEEIINIGINEGIKTIKNNFAINGQSESIKLGLKEVDLNHNYMFFCGDQPFIDKESVNKLIKVSAENSKNIIIPKFKDKTGSPIIFPISLKKELESLNGDMGGREVIKNNKDKIKYVGINNSLFLQDIDTIKEYEEFIKVIKR</sequence>
<dbReference type="Pfam" id="PF12804">
    <property type="entry name" value="NTP_transf_3"/>
    <property type="match status" value="1"/>
</dbReference>
<evidence type="ECO:0000313" key="3">
    <source>
        <dbReference type="Proteomes" id="UP000013988"/>
    </source>
</evidence>
<dbReference type="OrthoDB" id="9797742at2"/>
<reference evidence="2 3" key="1">
    <citation type="submission" date="2013-03" db="EMBL/GenBank/DDBJ databases">
        <title>Whole genome shotgun sequencing of Clostridium sartagoforme AAU1.</title>
        <authorList>
            <person name="Joshi C.G."/>
            <person name="Duggirala S.M."/>
            <person name="Nathani N.M."/>
            <person name="Bhatt V.D."/>
            <person name="Patel A.K."/>
            <person name="Pandya P.R."/>
            <person name="KaPatel J.A."/>
        </authorList>
    </citation>
    <scope>NUCLEOTIDE SEQUENCE [LARGE SCALE GENOMIC DNA]</scope>
    <source>
        <strain evidence="2 3">AAU1</strain>
    </source>
</reference>
<dbReference type="InterPro" id="IPR029044">
    <property type="entry name" value="Nucleotide-diphossugar_trans"/>
</dbReference>
<evidence type="ECO:0000259" key="1">
    <source>
        <dbReference type="Pfam" id="PF12804"/>
    </source>
</evidence>
<dbReference type="Gene3D" id="3.90.550.10">
    <property type="entry name" value="Spore Coat Polysaccharide Biosynthesis Protein SpsA, Chain A"/>
    <property type="match status" value="1"/>
</dbReference>
<accession>R9CCP9</accession>
<evidence type="ECO:0000313" key="2">
    <source>
        <dbReference type="EMBL" id="EOR27149.1"/>
    </source>
</evidence>
<dbReference type="Proteomes" id="UP000013988">
    <property type="component" value="Unassembled WGS sequence"/>
</dbReference>
<organism evidence="2 3">
    <name type="scientific">Clostridium sartagoforme AAU1</name>
    <dbReference type="NCBI Taxonomy" id="1202534"/>
    <lineage>
        <taxon>Bacteria</taxon>
        <taxon>Bacillati</taxon>
        <taxon>Bacillota</taxon>
        <taxon>Clostridia</taxon>
        <taxon>Eubacteriales</taxon>
        <taxon>Clostridiaceae</taxon>
        <taxon>Clostridium</taxon>
    </lineage>
</organism>
<dbReference type="GO" id="GO:0016779">
    <property type="term" value="F:nucleotidyltransferase activity"/>
    <property type="evidence" value="ECO:0007669"/>
    <property type="project" value="UniProtKB-ARBA"/>
</dbReference>
<keyword evidence="3" id="KW-1185">Reference proteome</keyword>
<dbReference type="PATRIC" id="fig|1202534.3.peg.1185"/>
<comment type="caution">
    <text evidence="2">The sequence shown here is derived from an EMBL/GenBank/DDBJ whole genome shotgun (WGS) entry which is preliminary data.</text>
</comment>
<protein>
    <recommendedName>
        <fullName evidence="1">MobA-like NTP transferase domain-containing protein</fullName>
    </recommendedName>
</protein>
<name>R9CCP9_9CLOT</name>
<dbReference type="SUPFAM" id="SSF53448">
    <property type="entry name" value="Nucleotide-diphospho-sugar transferases"/>
    <property type="match status" value="1"/>
</dbReference>
<feature type="domain" description="MobA-like NTP transferase" evidence="1">
    <location>
        <begin position="3"/>
        <end position="159"/>
    </location>
</feature>